<dbReference type="Proteomes" id="UP000076738">
    <property type="component" value="Unassembled WGS sequence"/>
</dbReference>
<dbReference type="Pfam" id="PF00076">
    <property type="entry name" value="RRM_1"/>
    <property type="match status" value="1"/>
</dbReference>
<name>A0A167K114_CALVF</name>
<evidence type="ECO:0000256" key="3">
    <source>
        <dbReference type="SAM" id="MobiDB-lite"/>
    </source>
</evidence>
<evidence type="ECO:0000256" key="1">
    <source>
        <dbReference type="ARBA" id="ARBA00022884"/>
    </source>
</evidence>
<dbReference type="Gene3D" id="3.30.70.330">
    <property type="match status" value="1"/>
</dbReference>
<keyword evidence="1 2" id="KW-0694">RNA-binding</keyword>
<dbReference type="OrthoDB" id="346839at2759"/>
<dbReference type="EMBL" id="KV417296">
    <property type="protein sequence ID" value="KZO94144.1"/>
    <property type="molecule type" value="Genomic_DNA"/>
</dbReference>
<dbReference type="GO" id="GO:0005634">
    <property type="term" value="C:nucleus"/>
    <property type="evidence" value="ECO:0007669"/>
    <property type="project" value="TreeGrafter"/>
</dbReference>
<dbReference type="InterPro" id="IPR035979">
    <property type="entry name" value="RBD_domain_sf"/>
</dbReference>
<keyword evidence="6" id="KW-1185">Reference proteome</keyword>
<sequence length="151" mass="16004">MSSGLDKSLDDMIKAKPRSQRRRRVPPTAKAAVLGASNVGAGAAVKAATRAAALPTPAKSNEPTVTQAQQQAQKIVVSNLPLDVTEQQIKELFASTVGKTREATLAYNAKGQSKGIAHVTFFNKGDGFKAYKEYNNRLIDASQSLSMLSGS</sequence>
<dbReference type="InterPro" id="IPR000504">
    <property type="entry name" value="RRM_dom"/>
</dbReference>
<dbReference type="GO" id="GO:0003729">
    <property type="term" value="F:mRNA binding"/>
    <property type="evidence" value="ECO:0007669"/>
    <property type="project" value="TreeGrafter"/>
</dbReference>
<evidence type="ECO:0000313" key="5">
    <source>
        <dbReference type="EMBL" id="KZO94144.1"/>
    </source>
</evidence>
<proteinExistence type="predicted"/>
<feature type="region of interest" description="Disordered" evidence="3">
    <location>
        <begin position="1"/>
        <end position="29"/>
    </location>
</feature>
<protein>
    <recommendedName>
        <fullName evidence="4">RRM domain-containing protein</fullName>
    </recommendedName>
</protein>
<dbReference type="InterPro" id="IPR012677">
    <property type="entry name" value="Nucleotide-bd_a/b_plait_sf"/>
</dbReference>
<evidence type="ECO:0000256" key="2">
    <source>
        <dbReference type="PROSITE-ProRule" id="PRU00176"/>
    </source>
</evidence>
<gene>
    <name evidence="5" type="ORF">CALVIDRAFT_484559</name>
</gene>
<dbReference type="SMART" id="SM00360">
    <property type="entry name" value="RRM"/>
    <property type="match status" value="1"/>
</dbReference>
<dbReference type="SUPFAM" id="SSF54928">
    <property type="entry name" value="RNA-binding domain, RBD"/>
    <property type="match status" value="1"/>
</dbReference>
<reference evidence="5 6" key="1">
    <citation type="journal article" date="2016" name="Mol. Biol. Evol.">
        <title>Comparative Genomics of Early-Diverging Mushroom-Forming Fungi Provides Insights into the Origins of Lignocellulose Decay Capabilities.</title>
        <authorList>
            <person name="Nagy L.G."/>
            <person name="Riley R."/>
            <person name="Tritt A."/>
            <person name="Adam C."/>
            <person name="Daum C."/>
            <person name="Floudas D."/>
            <person name="Sun H."/>
            <person name="Yadav J.S."/>
            <person name="Pangilinan J."/>
            <person name="Larsson K.H."/>
            <person name="Matsuura K."/>
            <person name="Barry K."/>
            <person name="Labutti K."/>
            <person name="Kuo R."/>
            <person name="Ohm R.A."/>
            <person name="Bhattacharya S.S."/>
            <person name="Shirouzu T."/>
            <person name="Yoshinaga Y."/>
            <person name="Martin F.M."/>
            <person name="Grigoriev I.V."/>
            <person name="Hibbett D.S."/>
        </authorList>
    </citation>
    <scope>NUCLEOTIDE SEQUENCE [LARGE SCALE GENOMIC DNA]</scope>
    <source>
        <strain evidence="5 6">TUFC12733</strain>
    </source>
</reference>
<dbReference type="PANTHER" id="PTHR19965">
    <property type="entry name" value="RNA AND EXPORT FACTOR BINDING PROTEIN"/>
    <property type="match status" value="1"/>
</dbReference>
<dbReference type="PROSITE" id="PS50102">
    <property type="entry name" value="RRM"/>
    <property type="match status" value="1"/>
</dbReference>
<evidence type="ECO:0000313" key="6">
    <source>
        <dbReference type="Proteomes" id="UP000076738"/>
    </source>
</evidence>
<dbReference type="STRING" id="1330018.A0A167K114"/>
<organism evidence="5 6">
    <name type="scientific">Calocera viscosa (strain TUFC12733)</name>
    <dbReference type="NCBI Taxonomy" id="1330018"/>
    <lineage>
        <taxon>Eukaryota</taxon>
        <taxon>Fungi</taxon>
        <taxon>Dikarya</taxon>
        <taxon>Basidiomycota</taxon>
        <taxon>Agaricomycotina</taxon>
        <taxon>Dacrymycetes</taxon>
        <taxon>Dacrymycetales</taxon>
        <taxon>Dacrymycetaceae</taxon>
        <taxon>Calocera</taxon>
    </lineage>
</organism>
<dbReference type="AlphaFoldDB" id="A0A167K114"/>
<accession>A0A167K114</accession>
<feature type="domain" description="RRM" evidence="4">
    <location>
        <begin position="73"/>
        <end position="151"/>
    </location>
</feature>
<feature type="compositionally biased region" description="Basic residues" evidence="3">
    <location>
        <begin position="15"/>
        <end position="25"/>
    </location>
</feature>
<dbReference type="InterPro" id="IPR051229">
    <property type="entry name" value="ALYREF_mRNA_export"/>
</dbReference>
<evidence type="ECO:0000259" key="4">
    <source>
        <dbReference type="PROSITE" id="PS50102"/>
    </source>
</evidence>
<dbReference type="PANTHER" id="PTHR19965:SF35">
    <property type="entry name" value="RNA ANNEALING PROTEIN YRA1"/>
    <property type="match status" value="1"/>
</dbReference>